<dbReference type="Pfam" id="PF01593">
    <property type="entry name" value="Amino_oxidase"/>
    <property type="match status" value="1"/>
</dbReference>
<dbReference type="SUPFAM" id="SSF51905">
    <property type="entry name" value="FAD/NAD(P)-binding domain"/>
    <property type="match status" value="1"/>
</dbReference>
<dbReference type="Gene3D" id="3.50.50.60">
    <property type="entry name" value="FAD/NAD(P)-binding domain"/>
    <property type="match status" value="2"/>
</dbReference>
<dbReference type="InterPro" id="IPR002937">
    <property type="entry name" value="Amino_oxidase"/>
</dbReference>
<reference evidence="6" key="1">
    <citation type="journal article" date="2019" name="Int. J. Syst. Evol. Microbiol.">
        <title>The Global Catalogue of Microorganisms (GCM) 10K type strain sequencing project: providing services to taxonomists for standard genome sequencing and annotation.</title>
        <authorList>
            <consortium name="The Broad Institute Genomics Platform"/>
            <consortium name="The Broad Institute Genome Sequencing Center for Infectious Disease"/>
            <person name="Wu L."/>
            <person name="Ma J."/>
        </authorList>
    </citation>
    <scope>NUCLEOTIDE SEQUENCE [LARGE SCALE GENOMIC DNA]</scope>
    <source>
        <strain evidence="6">2902at01</strain>
    </source>
</reference>
<evidence type="ECO:0000313" key="5">
    <source>
        <dbReference type="EMBL" id="MFC4105976.1"/>
    </source>
</evidence>
<dbReference type="PANTHER" id="PTHR10668">
    <property type="entry name" value="PHYTOENE DEHYDROGENASE"/>
    <property type="match status" value="1"/>
</dbReference>
<sequence>MTDAIVVGAGHNGLVAANLLADAGWDVLVLEAVGTPGGAVRSAEVTAPGYLSDLYSSFYPLGYASPVLRRLRLDDHGLTWRHAPDVLAHLLPDDRAVLLNRDPTVTAASVERFAPGDGDRWLAAYDDWRRVSGPLLAALFSPFPPVRGAVDLLRRLGAGGALRLARTLALPVDRLAAELFAGEGAALLLAGCALHTDLAPGDVGSGVYGWLLAMLGQQVGWPVPAGGAGRITDALLARLRDRGGRVRTGTPVERVLVARGRAMGVRTAAGEALRARRAVLADVPAPALYLDLVGAARLPSRLVDDLTRFRWDGSTVKVDWALAGPVPWRNPGLRGAGTVHLGGDLAGLRAGAATLAAGGLSDDPFLLVGQLAVADPARAPAGAESLWAYSHLPFRRHWSTEDVAAQVARMEAALERHAPGFGRLVRGRHVAGPADLERGDPSLVGGAVGGGTSAAYQQLFFRPVPGLGRADTPIDRLFLAGASAHPGGGVHGGPGANAARAALARDRAVTGRWYGATVGAANRAIYR</sequence>
<dbReference type="InterPro" id="IPR036188">
    <property type="entry name" value="FAD/NAD-bd_sf"/>
</dbReference>
<evidence type="ECO:0000256" key="1">
    <source>
        <dbReference type="ARBA" id="ARBA00037217"/>
    </source>
</evidence>
<accession>A0ABV8KIX2</accession>
<comment type="caution">
    <text evidence="5">The sequence shown here is derived from an EMBL/GenBank/DDBJ whole genome shotgun (WGS) entry which is preliminary data.</text>
</comment>
<dbReference type="PANTHER" id="PTHR10668:SF105">
    <property type="entry name" value="DEHYDROGENASE-RELATED"/>
    <property type="match status" value="1"/>
</dbReference>
<comment type="function">
    <text evidence="1">Probable oxidoreductase that may play a role as regulator of mitochondrial function.</text>
</comment>
<feature type="domain" description="Amine oxidase" evidence="4">
    <location>
        <begin position="13"/>
        <end position="492"/>
    </location>
</feature>
<dbReference type="RefSeq" id="WP_377543313.1">
    <property type="nucleotide sequence ID" value="NZ_JBHSBN010000004.1"/>
</dbReference>
<gene>
    <name evidence="5" type="ORF">ACFOX0_08500</name>
</gene>
<organism evidence="5 6">
    <name type="scientific">Micromonospora zhanjiangensis</name>
    <dbReference type="NCBI Taxonomy" id="1522057"/>
    <lineage>
        <taxon>Bacteria</taxon>
        <taxon>Bacillati</taxon>
        <taxon>Actinomycetota</taxon>
        <taxon>Actinomycetes</taxon>
        <taxon>Micromonosporales</taxon>
        <taxon>Micromonosporaceae</taxon>
        <taxon>Micromonospora</taxon>
    </lineage>
</organism>
<dbReference type="EMBL" id="JBHSBN010000004">
    <property type="protein sequence ID" value="MFC4105976.1"/>
    <property type="molecule type" value="Genomic_DNA"/>
</dbReference>
<proteinExistence type="predicted"/>
<evidence type="ECO:0000256" key="2">
    <source>
        <dbReference type="ARBA" id="ARBA00038825"/>
    </source>
</evidence>
<name>A0ABV8KIX2_9ACTN</name>
<keyword evidence="6" id="KW-1185">Reference proteome</keyword>
<evidence type="ECO:0000313" key="6">
    <source>
        <dbReference type="Proteomes" id="UP001595868"/>
    </source>
</evidence>
<evidence type="ECO:0000259" key="4">
    <source>
        <dbReference type="Pfam" id="PF01593"/>
    </source>
</evidence>
<comment type="subunit">
    <text evidence="2">Interacts with COX5B; this interaction may contribute to localize PYROXD2 to the inner face of the inner mitochondrial membrane.</text>
</comment>
<protein>
    <recommendedName>
        <fullName evidence="3">Pyridine nucleotide-disulfide oxidoreductase domain-containing protein 2</fullName>
    </recommendedName>
</protein>
<dbReference type="Proteomes" id="UP001595868">
    <property type="component" value="Unassembled WGS sequence"/>
</dbReference>
<evidence type="ECO:0000256" key="3">
    <source>
        <dbReference type="ARBA" id="ARBA00040298"/>
    </source>
</evidence>